<evidence type="ECO:0000259" key="2">
    <source>
        <dbReference type="PROSITE" id="PS50184"/>
    </source>
</evidence>
<dbReference type="OrthoDB" id="6022609at2759"/>
<dbReference type="InterPro" id="IPR002035">
    <property type="entry name" value="VWF_A"/>
</dbReference>
<accession>A0A8K0ET35</accession>
<dbReference type="Proteomes" id="UP000838412">
    <property type="component" value="Chromosome 4"/>
</dbReference>
<evidence type="ECO:0000313" key="5">
    <source>
        <dbReference type="Proteomes" id="UP000838412"/>
    </source>
</evidence>
<dbReference type="Pfam" id="PF23334">
    <property type="entry name" value="VWC2L_2nd"/>
    <property type="match status" value="5"/>
</dbReference>
<reference evidence="4" key="1">
    <citation type="submission" date="2022-01" db="EMBL/GenBank/DDBJ databases">
        <authorList>
            <person name="Braso-Vives M."/>
        </authorList>
    </citation>
    <scope>NUCLEOTIDE SEQUENCE</scope>
</reference>
<name>A0A8K0ET35_BRALA</name>
<proteinExistence type="predicted"/>
<dbReference type="PANTHER" id="PTHR46439:SF1">
    <property type="entry name" value="CYSTEINE-RICH MOTOR NEURON 1 PROTEIN"/>
    <property type="match status" value="1"/>
</dbReference>
<dbReference type="SUPFAM" id="SSF57603">
    <property type="entry name" value="FnI-like domain"/>
    <property type="match status" value="5"/>
</dbReference>
<feature type="domain" description="VWFC" evidence="2">
    <location>
        <begin position="284"/>
        <end position="345"/>
    </location>
</feature>
<dbReference type="SUPFAM" id="SSF53300">
    <property type="entry name" value="vWA-like"/>
    <property type="match status" value="1"/>
</dbReference>
<dbReference type="GO" id="GO:0005886">
    <property type="term" value="C:plasma membrane"/>
    <property type="evidence" value="ECO:0007669"/>
    <property type="project" value="TreeGrafter"/>
</dbReference>
<dbReference type="PROSITE" id="PS50234">
    <property type="entry name" value="VWFA"/>
    <property type="match status" value="1"/>
</dbReference>
<evidence type="ECO:0000259" key="3">
    <source>
        <dbReference type="PROSITE" id="PS50234"/>
    </source>
</evidence>
<dbReference type="Pfam" id="PF00092">
    <property type="entry name" value="VWA"/>
    <property type="match status" value="1"/>
</dbReference>
<evidence type="ECO:0000256" key="1">
    <source>
        <dbReference type="SAM" id="SignalP"/>
    </source>
</evidence>
<keyword evidence="1" id="KW-0732">Signal</keyword>
<feature type="domain" description="VWFC" evidence="2">
    <location>
        <begin position="471"/>
        <end position="530"/>
    </location>
</feature>
<dbReference type="AlphaFoldDB" id="A0A8K0ET35"/>
<dbReference type="SMART" id="SM00214">
    <property type="entry name" value="VWC"/>
    <property type="match status" value="5"/>
</dbReference>
<dbReference type="InterPro" id="IPR001007">
    <property type="entry name" value="VWF_dom"/>
</dbReference>
<evidence type="ECO:0000313" key="4">
    <source>
        <dbReference type="EMBL" id="CAH1261779.1"/>
    </source>
</evidence>
<feature type="signal peptide" evidence="1">
    <location>
        <begin position="1"/>
        <end position="21"/>
    </location>
</feature>
<protein>
    <submittedName>
        <fullName evidence="4">KCP protein</fullName>
    </submittedName>
</protein>
<dbReference type="Gene3D" id="6.20.200.20">
    <property type="match status" value="4"/>
</dbReference>
<dbReference type="InterPro" id="IPR052624">
    <property type="entry name" value="CRIM1"/>
</dbReference>
<dbReference type="PROSITE" id="PS01208">
    <property type="entry name" value="VWFC_1"/>
    <property type="match status" value="2"/>
</dbReference>
<dbReference type="Gene3D" id="3.40.50.410">
    <property type="entry name" value="von Willebrand factor, type A domain"/>
    <property type="match status" value="1"/>
</dbReference>
<gene>
    <name evidence="4" type="primary">KCP</name>
    <name evidence="4" type="ORF">BLAG_LOCUS17100</name>
</gene>
<feature type="domain" description="VWFC" evidence="2">
    <location>
        <begin position="222"/>
        <end position="281"/>
    </location>
</feature>
<dbReference type="EMBL" id="OV696689">
    <property type="protein sequence ID" value="CAH1261779.1"/>
    <property type="molecule type" value="Genomic_DNA"/>
</dbReference>
<sequence length="541" mass="56362">MLWKLLLSALLMSVAIRGIVGTDQRVARQAPDVCSADFVFLVDDSWSISSARFGLAKQFIIDFLQCFTDNEDIGIGVILYNCAPRTGIPLGMYTTTDPVLPVAVSQLMQKGGLSKIGLAIRFMGDTSNFRAGVPRAAILLTDGMAQSDVNAQAMDDYEAQAEVARNAGIDLYGVVIGEPGFQDDHVLENITGIEGRVFPSDNPCNVAYRILANLCESAGAAAGCLYNGITIPVGEEYKPDDCTWCTCPAAGEDPVCAVQDCAPSPCADPVKIAGQCCRVCDAPPGCLYNGAIIPVGVEYRTPDSCTWCNCDADGAEAICASVGCGGSSGCQNYVRYAGQCCPVCAPCCYGCRHGDGIVPSGASFKPNPCSSCSCRGGGMGCGGFRCAPPPCDNPVTLPGECCPICPDVGCEHADGIILAGEDYKVDDCSGCSCSAQGQRSCYGAGCGSLRCDVQVHVAGECCPVCEAEAPEGCPYNGIIIPLHTIYKPDDCTECNCYAAGVAPACVAIFCPPTPCPNPVKIAGRCCRICHEIVPIGDNGPI</sequence>
<dbReference type="PANTHER" id="PTHR46439">
    <property type="entry name" value="CYSTEINE-RICH MOTOR NEURON 1 PROTEIN"/>
    <property type="match status" value="1"/>
</dbReference>
<dbReference type="PROSITE" id="PS50184">
    <property type="entry name" value="VWFC_2"/>
    <property type="match status" value="5"/>
</dbReference>
<keyword evidence="5" id="KW-1185">Reference proteome</keyword>
<organism evidence="4 5">
    <name type="scientific">Branchiostoma lanceolatum</name>
    <name type="common">Common lancelet</name>
    <name type="synonym">Amphioxus lanceolatum</name>
    <dbReference type="NCBI Taxonomy" id="7740"/>
    <lineage>
        <taxon>Eukaryota</taxon>
        <taxon>Metazoa</taxon>
        <taxon>Chordata</taxon>
        <taxon>Cephalochordata</taxon>
        <taxon>Leptocardii</taxon>
        <taxon>Amphioxiformes</taxon>
        <taxon>Branchiostomatidae</taxon>
        <taxon>Branchiostoma</taxon>
    </lineage>
</organism>
<feature type="domain" description="VWFC" evidence="2">
    <location>
        <begin position="408"/>
        <end position="466"/>
    </location>
</feature>
<dbReference type="InterPro" id="IPR036465">
    <property type="entry name" value="vWFA_dom_sf"/>
</dbReference>
<feature type="chain" id="PRO_5035449221" evidence="1">
    <location>
        <begin position="22"/>
        <end position="541"/>
    </location>
</feature>
<feature type="domain" description="VWFC" evidence="2">
    <location>
        <begin position="351"/>
        <end position="406"/>
    </location>
</feature>
<dbReference type="SMART" id="SM00327">
    <property type="entry name" value="VWA"/>
    <property type="match status" value="1"/>
</dbReference>
<feature type="domain" description="VWFA" evidence="3">
    <location>
        <begin position="37"/>
        <end position="214"/>
    </location>
</feature>